<dbReference type="Proteomes" id="UP000094020">
    <property type="component" value="Chromosome 5"/>
</dbReference>
<evidence type="ECO:0008006" key="5">
    <source>
        <dbReference type="Google" id="ProtNLM"/>
    </source>
</evidence>
<evidence type="ECO:0000313" key="3">
    <source>
        <dbReference type="EMBL" id="WWC70329.1"/>
    </source>
</evidence>
<protein>
    <recommendedName>
        <fullName evidence="5">F-box domain-containing protein</fullName>
    </recommendedName>
</protein>
<dbReference type="EMBL" id="KI894011">
    <property type="protein sequence ID" value="OCF49623.1"/>
    <property type="molecule type" value="Genomic_DNA"/>
</dbReference>
<evidence type="ECO:0000313" key="2">
    <source>
        <dbReference type="EMBL" id="OCF49623.1"/>
    </source>
</evidence>
<dbReference type="GeneID" id="30172514"/>
<reference evidence="2" key="3">
    <citation type="submission" date="2016-07" db="EMBL/GenBank/DDBJ databases">
        <title>Evolution of pathogenesis and genome organization in the Tremellales.</title>
        <authorList>
            <person name="Cuomo C."/>
            <person name="Litvintseva A."/>
            <person name="Heitman J."/>
            <person name="Chen Y."/>
            <person name="Sun S."/>
            <person name="Springer D."/>
            <person name="Dromer F."/>
            <person name="Young S."/>
            <person name="Zeng Q."/>
            <person name="Chapman S."/>
            <person name="Gujja S."/>
            <person name="Saif S."/>
            <person name="Birren B."/>
        </authorList>
    </citation>
    <scope>NUCLEOTIDE SEQUENCE</scope>
    <source>
        <strain evidence="2">CBS 10737</strain>
    </source>
</reference>
<dbReference type="OrthoDB" id="2566630at2759"/>
<reference evidence="2" key="1">
    <citation type="submission" date="2013-07" db="EMBL/GenBank/DDBJ databases">
        <title>The Genome Sequence of Cryptococcus pinus CBS10737.</title>
        <authorList>
            <consortium name="The Broad Institute Genome Sequencing Platform"/>
            <person name="Cuomo C."/>
            <person name="Litvintseva A."/>
            <person name="Chen Y."/>
            <person name="Heitman J."/>
            <person name="Sun S."/>
            <person name="Springer D."/>
            <person name="Dromer F."/>
            <person name="Young S.K."/>
            <person name="Zeng Q."/>
            <person name="Gargeya S."/>
            <person name="Fitzgerald M."/>
            <person name="Abouelleil A."/>
            <person name="Alvarado L."/>
            <person name="Berlin A.M."/>
            <person name="Chapman S.B."/>
            <person name="Dewar J."/>
            <person name="Goldberg J."/>
            <person name="Griggs A."/>
            <person name="Gujja S."/>
            <person name="Hansen M."/>
            <person name="Howarth C."/>
            <person name="Imamovic A."/>
            <person name="Larimer J."/>
            <person name="McCowan C."/>
            <person name="Murphy C."/>
            <person name="Pearson M."/>
            <person name="Priest M."/>
            <person name="Roberts A."/>
            <person name="Saif S."/>
            <person name="Shea T."/>
            <person name="Sykes S."/>
            <person name="Wortman J."/>
            <person name="Nusbaum C."/>
            <person name="Birren B."/>
        </authorList>
    </citation>
    <scope>NUCLEOTIDE SEQUENCE [LARGE SCALE GENOMIC DNA]</scope>
    <source>
        <strain evidence="2">CBS 10737</strain>
    </source>
</reference>
<feature type="compositionally biased region" description="Acidic residues" evidence="1">
    <location>
        <begin position="32"/>
        <end position="42"/>
    </location>
</feature>
<evidence type="ECO:0000313" key="4">
    <source>
        <dbReference type="Proteomes" id="UP000094020"/>
    </source>
</evidence>
<reference evidence="3" key="4">
    <citation type="submission" date="2024-02" db="EMBL/GenBank/DDBJ databases">
        <title>Comparative genomics of Cryptococcus and Kwoniella reveals pathogenesis evolution and contrasting modes of karyotype evolution via chromosome fusion or intercentromeric recombination.</title>
        <authorList>
            <person name="Coelho M.A."/>
            <person name="David-Palma M."/>
            <person name="Shea T."/>
            <person name="Bowers K."/>
            <person name="McGinley-Smith S."/>
            <person name="Mohammad A.W."/>
            <person name="Gnirke A."/>
            <person name="Yurkov A.M."/>
            <person name="Nowrousian M."/>
            <person name="Sun S."/>
            <person name="Cuomo C.A."/>
            <person name="Heitman J."/>
        </authorList>
    </citation>
    <scope>NUCLEOTIDE SEQUENCE</scope>
    <source>
        <strain evidence="3">CBS 10737</strain>
    </source>
</reference>
<dbReference type="EMBL" id="CP144523">
    <property type="protein sequence ID" value="WWC70329.1"/>
    <property type="molecule type" value="Genomic_DNA"/>
</dbReference>
<organism evidence="2">
    <name type="scientific">Kwoniella pini CBS 10737</name>
    <dbReference type="NCBI Taxonomy" id="1296096"/>
    <lineage>
        <taxon>Eukaryota</taxon>
        <taxon>Fungi</taxon>
        <taxon>Dikarya</taxon>
        <taxon>Basidiomycota</taxon>
        <taxon>Agaricomycotina</taxon>
        <taxon>Tremellomycetes</taxon>
        <taxon>Tremellales</taxon>
        <taxon>Cryptococcaceae</taxon>
        <taxon>Kwoniella</taxon>
    </lineage>
</organism>
<gene>
    <name evidence="2" type="ORF">I206_04145</name>
    <name evidence="3" type="ORF">I206_104279</name>
</gene>
<feature type="compositionally biased region" description="Polar residues" evidence="1">
    <location>
        <begin position="10"/>
        <end position="30"/>
    </location>
</feature>
<proteinExistence type="predicted"/>
<evidence type="ECO:0000256" key="1">
    <source>
        <dbReference type="SAM" id="MobiDB-lite"/>
    </source>
</evidence>
<accession>A0A1B9I247</accession>
<name>A0A1B9I247_9TREE</name>
<sequence>MTNPLPPLSNTPHSESINNADAEGQSSKITESLDDSMFDNDQDVPPISASDDSDSTHAPPPQQLRVPVEILQKIAQYADQPTLAVFMRVSNITYTIASRHLYRQLILTKNNVQKVFIGFPTPMGYRQHQVPGGFQEVRSIYFPGSVYTPVRSYGPFDSDDEEDSFYQETDPHLPSQTYYPTRQTMQRKYLLLNLTRAITIGTKLPTNFCQNIDGWVSHLSPPTGVLLPRLERLIISSQAIKEWADWRDRNLVMSAVAETQDPHFGFLVMLAAPQYMCIRLPTYTIDDWFAFYRSRTQYYSYLPPKELTQHLFMLFRYLAYSEALLIAKDVCEARPSGRPCTSLHNVTNGRVDIEAPPLNIFFSYLLTHPYIAFNYPNFAGNPVVQNFYTRERKYQIRSYLQLLAEGSYLGNRHINMIVPDAEEETVLEEMREFAKELKLNSDATGKGVDCLIWADAAPCSCCSTREGEL</sequence>
<dbReference type="AlphaFoldDB" id="A0A1B9I247"/>
<feature type="region of interest" description="Disordered" evidence="1">
    <location>
        <begin position="1"/>
        <end position="61"/>
    </location>
</feature>
<keyword evidence="4" id="KW-1185">Reference proteome</keyword>
<dbReference type="RefSeq" id="XP_019010842.1">
    <property type="nucleotide sequence ID" value="XM_019155884.1"/>
</dbReference>
<dbReference type="KEGG" id="kpin:30172514"/>
<reference evidence="3" key="2">
    <citation type="submission" date="2013-07" db="EMBL/GenBank/DDBJ databases">
        <authorList>
            <consortium name="The Broad Institute Genome Sequencing Platform"/>
            <person name="Cuomo C."/>
            <person name="Litvintseva A."/>
            <person name="Chen Y."/>
            <person name="Heitman J."/>
            <person name="Sun S."/>
            <person name="Springer D."/>
            <person name="Dromer F."/>
            <person name="Young S.K."/>
            <person name="Zeng Q."/>
            <person name="Gargeya S."/>
            <person name="Fitzgerald M."/>
            <person name="Abouelleil A."/>
            <person name="Alvarado L."/>
            <person name="Berlin A.M."/>
            <person name="Chapman S.B."/>
            <person name="Dewar J."/>
            <person name="Goldberg J."/>
            <person name="Griggs A."/>
            <person name="Gujja S."/>
            <person name="Hansen M."/>
            <person name="Howarth C."/>
            <person name="Imamovic A."/>
            <person name="Larimer J."/>
            <person name="McCowan C."/>
            <person name="Murphy C."/>
            <person name="Pearson M."/>
            <person name="Priest M."/>
            <person name="Roberts A."/>
            <person name="Saif S."/>
            <person name="Shea T."/>
            <person name="Sykes S."/>
            <person name="Wortman J."/>
            <person name="Nusbaum C."/>
            <person name="Birren B."/>
        </authorList>
    </citation>
    <scope>NUCLEOTIDE SEQUENCE</scope>
    <source>
        <strain evidence="3">CBS 10737</strain>
    </source>
</reference>